<sequence>MTRINIITKLLVSLAVFYYVFDYFTVPTFLYVAVTAAVATAAVVSLRATMVIWVTVLVMLSFAGNRRKSLVKRGRRIIFDVVWHFLRVSFISQKKRNQLH</sequence>
<keyword evidence="1" id="KW-0812">Transmembrane</keyword>
<evidence type="ECO:0000256" key="1">
    <source>
        <dbReference type="SAM" id="Phobius"/>
    </source>
</evidence>
<keyword evidence="1" id="KW-1133">Transmembrane helix</keyword>
<feature type="transmembrane region" description="Helical" evidence="1">
    <location>
        <begin position="30"/>
        <end position="63"/>
    </location>
</feature>
<evidence type="ECO:0000313" key="2">
    <source>
        <dbReference type="EMBL" id="CAI8609861.1"/>
    </source>
</evidence>
<proteinExistence type="predicted"/>
<accession>A0AAV1AJ80</accession>
<dbReference type="Proteomes" id="UP001157006">
    <property type="component" value="Chromosome 4"/>
</dbReference>
<organism evidence="2 3">
    <name type="scientific">Vicia faba</name>
    <name type="common">Broad bean</name>
    <name type="synonym">Faba vulgaris</name>
    <dbReference type="NCBI Taxonomy" id="3906"/>
    <lineage>
        <taxon>Eukaryota</taxon>
        <taxon>Viridiplantae</taxon>
        <taxon>Streptophyta</taxon>
        <taxon>Embryophyta</taxon>
        <taxon>Tracheophyta</taxon>
        <taxon>Spermatophyta</taxon>
        <taxon>Magnoliopsida</taxon>
        <taxon>eudicotyledons</taxon>
        <taxon>Gunneridae</taxon>
        <taxon>Pentapetalae</taxon>
        <taxon>rosids</taxon>
        <taxon>fabids</taxon>
        <taxon>Fabales</taxon>
        <taxon>Fabaceae</taxon>
        <taxon>Papilionoideae</taxon>
        <taxon>50 kb inversion clade</taxon>
        <taxon>NPAAA clade</taxon>
        <taxon>Hologalegina</taxon>
        <taxon>IRL clade</taxon>
        <taxon>Fabeae</taxon>
        <taxon>Vicia</taxon>
    </lineage>
</organism>
<gene>
    <name evidence="2" type="ORF">VFH_IV153960</name>
</gene>
<protein>
    <submittedName>
        <fullName evidence="2">Uncharacterized protein</fullName>
    </submittedName>
</protein>
<name>A0AAV1AJ80_VICFA</name>
<feature type="transmembrane region" description="Helical" evidence="1">
    <location>
        <begin position="7"/>
        <end position="24"/>
    </location>
</feature>
<dbReference type="PANTHER" id="PTHR34656">
    <property type="entry name" value="PYRROLINE-5-CARBOXYLATE REDUCTASE"/>
    <property type="match status" value="1"/>
</dbReference>
<keyword evidence="3" id="KW-1185">Reference proteome</keyword>
<dbReference type="EMBL" id="OX451739">
    <property type="protein sequence ID" value="CAI8609861.1"/>
    <property type="molecule type" value="Genomic_DNA"/>
</dbReference>
<evidence type="ECO:0000313" key="3">
    <source>
        <dbReference type="Proteomes" id="UP001157006"/>
    </source>
</evidence>
<dbReference type="AlphaFoldDB" id="A0AAV1AJ80"/>
<reference evidence="2 3" key="1">
    <citation type="submission" date="2023-01" db="EMBL/GenBank/DDBJ databases">
        <authorList>
            <person name="Kreplak J."/>
        </authorList>
    </citation>
    <scope>NUCLEOTIDE SEQUENCE [LARGE SCALE GENOMIC DNA]</scope>
</reference>
<dbReference type="PANTHER" id="PTHR34656:SF2">
    <property type="entry name" value="TRANSMEMBRANE PROTEIN"/>
    <property type="match status" value="1"/>
</dbReference>
<keyword evidence="1" id="KW-0472">Membrane</keyword>